<dbReference type="InterPro" id="IPR011041">
    <property type="entry name" value="Quinoprot_gluc/sorb_DH_b-prop"/>
</dbReference>
<proteinExistence type="predicted"/>
<accession>A0A1A5JBI7</accession>
<dbReference type="Proteomes" id="UP000093748">
    <property type="component" value="Unassembled WGS sequence"/>
</dbReference>
<protein>
    <submittedName>
        <fullName evidence="1">Uncharacterized protein</fullName>
    </submittedName>
</protein>
<name>A0A1A5JBI7_RHILI</name>
<dbReference type="GeneID" id="66682734"/>
<dbReference type="EMBL" id="LZTJ01000005">
    <property type="protein sequence ID" value="OBP78914.1"/>
    <property type="molecule type" value="Genomic_DNA"/>
</dbReference>
<comment type="caution">
    <text evidence="1">The sequence shown here is derived from an EMBL/GenBank/DDBJ whole genome shotgun (WGS) entry which is preliminary data.</text>
</comment>
<organism evidence="1 2">
    <name type="scientific">Rhizobium loti</name>
    <name type="common">Mesorhizobium loti</name>
    <dbReference type="NCBI Taxonomy" id="381"/>
    <lineage>
        <taxon>Bacteria</taxon>
        <taxon>Pseudomonadati</taxon>
        <taxon>Pseudomonadota</taxon>
        <taxon>Alphaproteobacteria</taxon>
        <taxon>Hyphomicrobiales</taxon>
        <taxon>Phyllobacteriaceae</taxon>
        <taxon>Mesorhizobium</taxon>
    </lineage>
</organism>
<evidence type="ECO:0000313" key="1">
    <source>
        <dbReference type="EMBL" id="OBP78914.1"/>
    </source>
</evidence>
<dbReference type="AlphaFoldDB" id="A0A1A5JBI7"/>
<dbReference type="SUPFAM" id="SSF50952">
    <property type="entry name" value="Soluble quinoprotein glucose dehydrogenase"/>
    <property type="match status" value="1"/>
</dbReference>
<sequence length="299" mass="33367">MDSEDLEIFAGSDDTSYECLQIAPMGNGRCAILFLLSDPDYASTISVVFVVDDFNPASARGILLTEDWLMSLTCSPSGELFALEATVWIWRYDGKEWRRTKISEIDLRRVWAKADVGPLVVGSEGRSYLLSGDRWIRLKGLPPVQFFDLHGDSKNGIHTCGEDGSLFKLVGQTWRPLELHRGDQFRGLDVAPDGSIRLAGDNGVCLQITTEEIVELETSGLTHFAVRSFHGKAYWGDEAGVYVQKGRVLDPLLDTEIGSDLRADHQFLYCAGADTAWRFDGKEWKTLTLVYDGGFRLEE</sequence>
<evidence type="ECO:0000313" key="2">
    <source>
        <dbReference type="Proteomes" id="UP000093748"/>
    </source>
</evidence>
<dbReference type="RefSeq" id="WP_032931245.1">
    <property type="nucleotide sequence ID" value="NZ_LZTH01000006.1"/>
</dbReference>
<dbReference type="OrthoDB" id="8378427at2"/>
<gene>
    <name evidence="1" type="ORF">BAE39_29325</name>
</gene>
<reference evidence="2" key="1">
    <citation type="submission" date="2016-06" db="EMBL/GenBank/DDBJ databases">
        <title>NZP2037 Pacbio-Illumina hybrid assembly.</title>
        <authorList>
            <person name="Ramsay J.P."/>
        </authorList>
    </citation>
    <scope>NUCLEOTIDE SEQUENCE [LARGE SCALE GENOMIC DNA]</scope>
    <source>
        <strain evidence="2">R7ANS::ICEMlSym2042</strain>
    </source>
</reference>